<comment type="subcellular location">
    <subcellularLocation>
        <location evidence="1">Membrane</location>
    </subcellularLocation>
</comment>
<dbReference type="Proteomes" id="UP001141806">
    <property type="component" value="Unassembled WGS sequence"/>
</dbReference>
<evidence type="ECO:0000256" key="2">
    <source>
        <dbReference type="ARBA" id="ARBA00023136"/>
    </source>
</evidence>
<keyword evidence="3" id="KW-1133">Transmembrane helix</keyword>
<evidence type="ECO:0000313" key="4">
    <source>
        <dbReference type="EMBL" id="KAJ4952416.1"/>
    </source>
</evidence>
<gene>
    <name evidence="4" type="ORF">NE237_029248</name>
</gene>
<dbReference type="GO" id="GO:0098542">
    <property type="term" value="P:defense response to other organism"/>
    <property type="evidence" value="ECO:0007669"/>
    <property type="project" value="InterPro"/>
</dbReference>
<keyword evidence="3" id="KW-0812">Transmembrane</keyword>
<protein>
    <recommendedName>
        <fullName evidence="6">Late embryogenesis abundant protein LEA-2 subgroup domain-containing protein</fullName>
    </recommendedName>
</protein>
<dbReference type="GO" id="GO:0005886">
    <property type="term" value="C:plasma membrane"/>
    <property type="evidence" value="ECO:0007669"/>
    <property type="project" value="TreeGrafter"/>
</dbReference>
<evidence type="ECO:0000256" key="3">
    <source>
        <dbReference type="SAM" id="Phobius"/>
    </source>
</evidence>
<dbReference type="InterPro" id="IPR044839">
    <property type="entry name" value="NDR1-like"/>
</dbReference>
<dbReference type="PANTHER" id="PTHR31234:SF66">
    <property type="entry name" value="LATE EMBRYOGENESIS ABUNDANT PROTEIN"/>
    <property type="match status" value="1"/>
</dbReference>
<comment type="caution">
    <text evidence="4">The sequence shown here is derived from an EMBL/GenBank/DDBJ whole genome shotgun (WGS) entry which is preliminary data.</text>
</comment>
<dbReference type="AlphaFoldDB" id="A0A9Q0GQU2"/>
<reference evidence="4" key="1">
    <citation type="journal article" date="2023" name="Plant J.">
        <title>The genome of the king protea, Protea cynaroides.</title>
        <authorList>
            <person name="Chang J."/>
            <person name="Duong T.A."/>
            <person name="Schoeman C."/>
            <person name="Ma X."/>
            <person name="Roodt D."/>
            <person name="Barker N."/>
            <person name="Li Z."/>
            <person name="Van de Peer Y."/>
            <person name="Mizrachi E."/>
        </authorList>
    </citation>
    <scope>NUCLEOTIDE SEQUENCE</scope>
    <source>
        <tissue evidence="4">Young leaves</tissue>
    </source>
</reference>
<accession>A0A9Q0GQU2</accession>
<keyword evidence="5" id="KW-1185">Reference proteome</keyword>
<dbReference type="PANTHER" id="PTHR31234">
    <property type="entry name" value="LATE EMBRYOGENESIS ABUNDANT (LEA) HYDROXYPROLINE-RICH GLYCOPROTEIN FAMILY"/>
    <property type="match status" value="1"/>
</dbReference>
<keyword evidence="2 3" id="KW-0472">Membrane</keyword>
<dbReference type="OrthoDB" id="1875580at2759"/>
<feature type="transmembrane region" description="Helical" evidence="3">
    <location>
        <begin position="20"/>
        <end position="45"/>
    </location>
</feature>
<evidence type="ECO:0008006" key="6">
    <source>
        <dbReference type="Google" id="ProtNLM"/>
    </source>
</evidence>
<evidence type="ECO:0000256" key="1">
    <source>
        <dbReference type="ARBA" id="ARBA00004370"/>
    </source>
</evidence>
<name>A0A9Q0GQU2_9MAGN</name>
<organism evidence="4 5">
    <name type="scientific">Protea cynaroides</name>
    <dbReference type="NCBI Taxonomy" id="273540"/>
    <lineage>
        <taxon>Eukaryota</taxon>
        <taxon>Viridiplantae</taxon>
        <taxon>Streptophyta</taxon>
        <taxon>Embryophyta</taxon>
        <taxon>Tracheophyta</taxon>
        <taxon>Spermatophyta</taxon>
        <taxon>Magnoliopsida</taxon>
        <taxon>Proteales</taxon>
        <taxon>Proteaceae</taxon>
        <taxon>Protea</taxon>
    </lineage>
</organism>
<dbReference type="EMBL" id="JAMYWD010000012">
    <property type="protein sequence ID" value="KAJ4952416.1"/>
    <property type="molecule type" value="Genomic_DNA"/>
</dbReference>
<sequence length="200" mass="22504">MPPKLIRGTGRKTHPLVWGFAIICTIIAIGVIVAGLVVFIGYMIIGPRVPFISVIYAKLDRLDNSQAEILQIQMSLVIRAENDNAKAHASFSDFNLLLSFHGVDIAELRNDPFDIPKNKSQDFTYVAQSTPIPLDPEEQEEVDLSLKQNKITFDLKGSVRTRWRVGILGSVKFWGHLDCQLQFFPYNGSRINKDCSTKSR</sequence>
<proteinExistence type="predicted"/>
<evidence type="ECO:0000313" key="5">
    <source>
        <dbReference type="Proteomes" id="UP001141806"/>
    </source>
</evidence>